<dbReference type="InterPro" id="IPR004367">
    <property type="entry name" value="Cyclin_C-dom"/>
</dbReference>
<evidence type="ECO:0000256" key="2">
    <source>
        <dbReference type="ARBA" id="ARBA00022618"/>
    </source>
</evidence>
<dbReference type="InterPro" id="IPR013763">
    <property type="entry name" value="Cyclin-like_dom"/>
</dbReference>
<dbReference type="CDD" id="cd20506">
    <property type="entry name" value="CYCLIN_AtCycA-like_rpt2"/>
    <property type="match status" value="1"/>
</dbReference>
<evidence type="ECO:0000256" key="6">
    <source>
        <dbReference type="SAM" id="MobiDB-lite"/>
    </source>
</evidence>
<keyword evidence="10" id="KW-1185">Reference proteome</keyword>
<evidence type="ECO:0000256" key="5">
    <source>
        <dbReference type="RuleBase" id="RU000383"/>
    </source>
</evidence>
<evidence type="ECO:0000256" key="4">
    <source>
        <dbReference type="ARBA" id="ARBA00023306"/>
    </source>
</evidence>
<dbReference type="Gene3D" id="1.10.472.10">
    <property type="entry name" value="Cyclin-like"/>
    <property type="match status" value="2"/>
</dbReference>
<keyword evidence="2" id="KW-0132">Cell division</keyword>
<accession>A0ABY9DNM7</accession>
<dbReference type="PANTHER" id="PTHR10177">
    <property type="entry name" value="CYCLINS"/>
    <property type="match status" value="1"/>
</dbReference>
<keyword evidence="4" id="KW-0131">Cell cycle</keyword>
<evidence type="ECO:0000313" key="10">
    <source>
        <dbReference type="Proteomes" id="UP001227230"/>
    </source>
</evidence>
<dbReference type="InterPro" id="IPR039361">
    <property type="entry name" value="Cyclin"/>
</dbReference>
<sequence>MTEDHGKDVMAAKKRPPLRNVTNERKGPQIGASNAMAPCTAKTFKIKKRSLTCIRGTTLSQNTFPASLNVKSSPAVSCEDTCFPKSDQPVGSLSASSSMVSVLSAPRTMGVSPSQSDGSVSLDETMSTCDSLKSPEFEYINNHDASPVSFVETKTGTCLHLSKHVEITGNICKGDVEVETIDKIVNVDKNFLDPRFYAAIDCDIYSNLRASEAKKRPSIDFMERVQKDINPSMRAILIDWLVEVAEEYRLAPDTLFLTVNYIDRYLSGNVMNRKQLQLLGIACMMIAAKYEEICALQVAEFCYITDNTYSKEEVLQMESAVLNYLKFEMTVPTTKCFLRQFIHAAQGNNKDPSLQLECLASYLTELSLLEYNMLCYAPSLIAASATFLARFILFSAEKPWNSMLGHYTHYLPSHLHDCVKALHHLCCNNHGSGLPAIKEKYSQHKYKFVAKKYCPPCVPPEFFEDPSD</sequence>
<dbReference type="EMBL" id="CP126665">
    <property type="protein sequence ID" value="WKA09394.1"/>
    <property type="molecule type" value="Genomic_DNA"/>
</dbReference>
<dbReference type="CDD" id="cd20562">
    <property type="entry name" value="CYCLIN_AtCycA_like_rpt1"/>
    <property type="match status" value="1"/>
</dbReference>
<feature type="domain" description="Cyclin C-terminal" evidence="8">
    <location>
        <begin position="332"/>
        <end position="455"/>
    </location>
</feature>
<dbReference type="Pfam" id="PF00134">
    <property type="entry name" value="Cyclin_N"/>
    <property type="match status" value="1"/>
</dbReference>
<evidence type="ECO:0000313" key="9">
    <source>
        <dbReference type="EMBL" id="WKA09394.1"/>
    </source>
</evidence>
<dbReference type="InterPro" id="IPR006671">
    <property type="entry name" value="Cyclin_N"/>
</dbReference>
<evidence type="ECO:0000259" key="8">
    <source>
        <dbReference type="SMART" id="SM01332"/>
    </source>
</evidence>
<dbReference type="SUPFAM" id="SSF47954">
    <property type="entry name" value="Cyclin-like"/>
    <property type="match status" value="2"/>
</dbReference>
<gene>
    <name evidence="9" type="ORF">VitviT2T_027048</name>
</gene>
<feature type="domain" description="Cyclin-like" evidence="7">
    <location>
        <begin position="336"/>
        <end position="424"/>
    </location>
</feature>
<evidence type="ECO:0008006" key="11">
    <source>
        <dbReference type="Google" id="ProtNLM"/>
    </source>
</evidence>
<evidence type="ECO:0000259" key="7">
    <source>
        <dbReference type="SMART" id="SM00385"/>
    </source>
</evidence>
<organism evidence="9 10">
    <name type="scientific">Vitis vinifera</name>
    <name type="common">Grape</name>
    <dbReference type="NCBI Taxonomy" id="29760"/>
    <lineage>
        <taxon>Eukaryota</taxon>
        <taxon>Viridiplantae</taxon>
        <taxon>Streptophyta</taxon>
        <taxon>Embryophyta</taxon>
        <taxon>Tracheophyta</taxon>
        <taxon>Spermatophyta</taxon>
        <taxon>Magnoliopsida</taxon>
        <taxon>eudicotyledons</taxon>
        <taxon>Gunneridae</taxon>
        <taxon>Pentapetalae</taxon>
        <taxon>rosids</taxon>
        <taxon>Vitales</taxon>
        <taxon>Vitaceae</taxon>
        <taxon>Viteae</taxon>
        <taxon>Vitis</taxon>
    </lineage>
</organism>
<reference evidence="9 10" key="1">
    <citation type="journal article" date="2023" name="Hortic Res">
        <title>The complete reference genome for grapevine (Vitis vinifera L.) genetics and breeding.</title>
        <authorList>
            <person name="Shi X."/>
            <person name="Cao S."/>
            <person name="Wang X."/>
            <person name="Huang S."/>
            <person name="Wang Y."/>
            <person name="Liu Z."/>
            <person name="Liu W."/>
            <person name="Leng X."/>
            <person name="Peng Y."/>
            <person name="Wang N."/>
            <person name="Wang Y."/>
            <person name="Ma Z."/>
            <person name="Xu X."/>
            <person name="Zhang F."/>
            <person name="Xue H."/>
            <person name="Zhong H."/>
            <person name="Wang Y."/>
            <person name="Zhang K."/>
            <person name="Velt A."/>
            <person name="Avia K."/>
            <person name="Holtgrawe D."/>
            <person name="Grimplet J."/>
            <person name="Matus J.T."/>
            <person name="Ware D."/>
            <person name="Wu X."/>
            <person name="Wang H."/>
            <person name="Liu C."/>
            <person name="Fang Y."/>
            <person name="Rustenholz C."/>
            <person name="Cheng Z."/>
            <person name="Xiao H."/>
            <person name="Zhou Y."/>
        </authorList>
    </citation>
    <scope>NUCLEOTIDE SEQUENCE [LARGE SCALE GENOMIC DNA]</scope>
    <source>
        <strain evidence="10">cv. Pinot noir / PN40024</strain>
        <tissue evidence="9">Leaf</tissue>
    </source>
</reference>
<dbReference type="PROSITE" id="PS00292">
    <property type="entry name" value="CYCLINS"/>
    <property type="match status" value="1"/>
</dbReference>
<dbReference type="SMART" id="SM00385">
    <property type="entry name" value="CYCLIN"/>
    <property type="match status" value="2"/>
</dbReference>
<keyword evidence="3 5" id="KW-0195">Cyclin</keyword>
<dbReference type="PIRSF" id="PIRSF001771">
    <property type="entry name" value="Cyclin_A_B_D_E"/>
    <property type="match status" value="1"/>
</dbReference>
<evidence type="ECO:0000256" key="1">
    <source>
        <dbReference type="ARBA" id="ARBA00006955"/>
    </source>
</evidence>
<comment type="similarity">
    <text evidence="1">Belongs to the cyclin family. Cyclin AB subfamily.</text>
</comment>
<evidence type="ECO:0000256" key="3">
    <source>
        <dbReference type="ARBA" id="ARBA00023127"/>
    </source>
</evidence>
<protein>
    <recommendedName>
        <fullName evidence="11">Cyclin N-terminal domain-containing protein</fullName>
    </recommendedName>
</protein>
<dbReference type="InterPro" id="IPR048258">
    <property type="entry name" value="Cyclins_cyclin-box"/>
</dbReference>
<feature type="domain" description="Cyclin-like" evidence="7">
    <location>
        <begin position="239"/>
        <end position="323"/>
    </location>
</feature>
<dbReference type="InterPro" id="IPR036915">
    <property type="entry name" value="Cyclin-like_sf"/>
</dbReference>
<dbReference type="SMART" id="SM01332">
    <property type="entry name" value="Cyclin_C"/>
    <property type="match status" value="1"/>
</dbReference>
<feature type="region of interest" description="Disordered" evidence="6">
    <location>
        <begin position="106"/>
        <end position="125"/>
    </location>
</feature>
<name>A0ABY9DNM7_VITVI</name>
<feature type="compositionally biased region" description="Polar residues" evidence="6">
    <location>
        <begin position="111"/>
        <end position="125"/>
    </location>
</feature>
<dbReference type="InterPro" id="IPR046965">
    <property type="entry name" value="Cyclin_A/B-like"/>
</dbReference>
<dbReference type="Proteomes" id="UP001227230">
    <property type="component" value="Chromosome 18"/>
</dbReference>
<proteinExistence type="inferred from homology"/>
<dbReference type="Pfam" id="PF02984">
    <property type="entry name" value="Cyclin_C"/>
    <property type="match status" value="1"/>
</dbReference>